<evidence type="ECO:0000313" key="3">
    <source>
        <dbReference type="EMBL" id="RGP37573.1"/>
    </source>
</evidence>
<protein>
    <recommendedName>
        <fullName evidence="2">Bacterial Ig-like domain-containing protein</fullName>
    </recommendedName>
</protein>
<gene>
    <name evidence="3" type="ORF">D1012_10265</name>
</gene>
<dbReference type="SUPFAM" id="SSF51120">
    <property type="entry name" value="beta-Roll"/>
    <property type="match status" value="1"/>
</dbReference>
<feature type="region of interest" description="Disordered" evidence="1">
    <location>
        <begin position="177"/>
        <end position="346"/>
    </location>
</feature>
<feature type="compositionally biased region" description="Gly residues" evidence="1">
    <location>
        <begin position="177"/>
        <end position="313"/>
    </location>
</feature>
<evidence type="ECO:0000256" key="1">
    <source>
        <dbReference type="SAM" id="MobiDB-lite"/>
    </source>
</evidence>
<dbReference type="EMBL" id="QWEY01000004">
    <property type="protein sequence ID" value="RGP37573.1"/>
    <property type="molecule type" value="Genomic_DNA"/>
</dbReference>
<evidence type="ECO:0000259" key="2">
    <source>
        <dbReference type="Pfam" id="PF19077"/>
    </source>
</evidence>
<dbReference type="Gene3D" id="2.60.40.10">
    <property type="entry name" value="Immunoglobulins"/>
    <property type="match status" value="8"/>
</dbReference>
<dbReference type="RefSeq" id="WP_118151753.1">
    <property type="nucleotide sequence ID" value="NZ_QWEY01000004.1"/>
</dbReference>
<sequence>MVTAINFAARNSVGGRQLGTVAGEGQGNFIQVGAGDSISLNISPSSIVAYEQQGRDLVIKLADGRIVVLSGYFDASGAAGTLYLSTNDEITEVTLSGNGNGVLTASYGPAQPMEKWSPLDDLRFAQADGVIDGSEVTDEPAGMGLFAPAMLGGLGTAGAAVGAGLVGLGLLGGGGGGTDTTPGGGGTDTTPGGGGTDTTPGGGGTDTTPGGGGTDTTPGGGGTDTTPGGGGTDTTPGGGGTDTTPGGGGTDTTPGGGGTDTTPGGGGTDTTPGGGGTDTTPGGGGTDTTPGGGGTDTTPGGGGTDTTPGGGGNDRVPPTVNDPDHKDTLTTNTVNPGITITGTGEPGDTVVVTIGDRTQTTAIGSDSTWGVGFDGDELPADGSYSSVVVVTEPGGTEHVLDGPDYIIDMTPPAVEVTEGTESVNDIENLADYADGITIAGEGEPGASVQIDVGGLTRDTVINSQGNWSFNFTQTEIAGGERTLDVTVTATDPLGNVTVITDKLVIDTIPHPVSIDPVTENNLVNEAEYNAGFTMTGSTSPNTTVTLVVEGGGRTVTRTITSDASGNWEQSFPEGTLPAGTYQATATLTTVDNAGNPSSVTRSFDVDTDVDVAFASSAVAGDNIVNAVEAAGAITMTGTSAPGSAITVEWAGSTLPAATDADGNWSVTFPAGTVTDGTYATTAVVTATDGAGNVSTDRRDVLVDTEIAVGIDETQVGDNKVSGDERDAGFALTGTGEPGAVVSVAVTTPGGTVTHPATVGTDGQWSIAYGPGELPSGTYTATVAVSARDAAGNIATDSHTIRVDTETSVTIGAQQAGDNFISDAERLAGITLIGTAEPDALLSVTFNGVTYDDVQANSAGQWALPVSTAGIPSGTTTAEVSVTAVDSFGNTASASHVVNIDTEVVPLTRGTMSAGSDNVLNDAEASRGLTVTGTVEPGSTVTVSFDGNDARAATVSGGIWSITIPAEQIPTGTTSAELVVTATDRLGNVGVHREDVAIDREVTPLRPGQDVLAGDGYLNAREAAEGLSMTGTSEPNSTVTVQIMVGDQLVGTPVRIVTDSTGKWSATFSGDNLPRGELNAQVVVTARDLAGNVDSYSQPVIIDTIAPGAPDVVKFERVSAGLTRIVTQEADGSYEFTRIDANGNATQINAVRSVDEVTGDENITFGSRGAGGFTPTPVPDGSYLVVDTTDVAGNQSSTLMIVNNTNAPDVDLSRPGLSGFDFSAIDLTFAPDADLTITEAQILDITGADKTILIKGGVDDRVEVIDGVKTGQTQEIDGETYNIYTVGHSGATILLDDDIQTI</sequence>
<feature type="domain" description="Bacterial Ig-like" evidence="2">
    <location>
        <begin position="533"/>
        <end position="607"/>
    </location>
</feature>
<accession>A0A411Z3D4</accession>
<dbReference type="InterPro" id="IPR044016">
    <property type="entry name" value="Big_13"/>
</dbReference>
<name>A0A411Z3D4_9RHOB</name>
<dbReference type="Pfam" id="PF19077">
    <property type="entry name" value="Big_13"/>
    <property type="match status" value="4"/>
</dbReference>
<evidence type="ECO:0000313" key="4">
    <source>
        <dbReference type="Proteomes" id="UP000284547"/>
    </source>
</evidence>
<organism evidence="3 4">
    <name type="scientific">Pseudotabrizicola alkalilacus</name>
    <dbReference type="NCBI Taxonomy" id="2305252"/>
    <lineage>
        <taxon>Bacteria</taxon>
        <taxon>Pseudomonadati</taxon>
        <taxon>Pseudomonadota</taxon>
        <taxon>Alphaproteobacteria</taxon>
        <taxon>Rhodobacterales</taxon>
        <taxon>Paracoccaceae</taxon>
        <taxon>Pseudotabrizicola</taxon>
    </lineage>
</organism>
<dbReference type="NCBIfam" id="NF033510">
    <property type="entry name" value="Ca_tandemer"/>
    <property type="match status" value="8"/>
</dbReference>
<proteinExistence type="predicted"/>
<comment type="caution">
    <text evidence="3">The sequence shown here is derived from an EMBL/GenBank/DDBJ whole genome shotgun (WGS) entry which is preliminary data.</text>
</comment>
<feature type="domain" description="Bacterial Ig-like" evidence="2">
    <location>
        <begin position="619"/>
        <end position="704"/>
    </location>
</feature>
<reference evidence="3 4" key="1">
    <citation type="submission" date="2018-08" db="EMBL/GenBank/DDBJ databases">
        <title>Flavobacterium tibetense sp. nov., isolated from a wetland YonghuCo on Tibetan Plateau.</title>
        <authorList>
            <person name="Phurbu D."/>
            <person name="Lu H."/>
            <person name="Xing P."/>
        </authorList>
    </citation>
    <scope>NUCLEOTIDE SEQUENCE [LARGE SCALE GENOMIC DNA]</scope>
    <source>
        <strain evidence="3 4">DJC</strain>
    </source>
</reference>
<dbReference type="OrthoDB" id="7858035at2"/>
<feature type="domain" description="Bacterial Ig-like" evidence="2">
    <location>
        <begin position="730"/>
        <end position="804"/>
    </location>
</feature>
<dbReference type="Proteomes" id="UP000284547">
    <property type="component" value="Unassembled WGS sequence"/>
</dbReference>
<keyword evidence="4" id="KW-1185">Reference proteome</keyword>
<feature type="domain" description="Bacterial Ig-like" evidence="2">
    <location>
        <begin position="1028"/>
        <end position="1103"/>
    </location>
</feature>
<dbReference type="InterPro" id="IPR011049">
    <property type="entry name" value="Serralysin-like_metalloprot_C"/>
</dbReference>
<dbReference type="InterPro" id="IPR013783">
    <property type="entry name" value="Ig-like_fold"/>
</dbReference>